<keyword evidence="2" id="KW-1185">Reference proteome</keyword>
<proteinExistence type="predicted"/>
<accession>A0A4Q7NSF2</accession>
<reference evidence="1 2" key="1">
    <citation type="submission" date="2019-02" db="EMBL/GenBank/DDBJ databases">
        <title>Genomic Encyclopedia of Type Strains, Phase IV (KMG-IV): sequencing the most valuable type-strain genomes for metagenomic binning, comparative biology and taxonomic classification.</title>
        <authorList>
            <person name="Goeker M."/>
        </authorList>
    </citation>
    <scope>NUCLEOTIDE SEQUENCE [LARGE SCALE GENOMIC DNA]</scope>
    <source>
        <strain evidence="1 2">DSM 45622</strain>
    </source>
</reference>
<evidence type="ECO:0000313" key="1">
    <source>
        <dbReference type="EMBL" id="RZS89884.1"/>
    </source>
</evidence>
<dbReference type="RefSeq" id="WP_130492424.1">
    <property type="nucleotide sequence ID" value="NZ_SGXD01000002.1"/>
</dbReference>
<comment type="caution">
    <text evidence="1">The sequence shown here is derived from an EMBL/GenBank/DDBJ whole genome shotgun (WGS) entry which is preliminary data.</text>
</comment>
<name>A0A4Q7NSF2_9ACTN</name>
<evidence type="ECO:0000313" key="2">
    <source>
        <dbReference type="Proteomes" id="UP000293638"/>
    </source>
</evidence>
<sequence>MEASLAMDLWQRLQQQGLVEPGEELLNYGYGQAAKLRMSPGVNFGSPVYADWRALLDASPWGDEQGYLYLTPRRITFLVPGAAWHGKAGTLRGYSTDLVPEPGYLSLRHRFPDDPHETHLWFRPTGEHAQPQVRRLAMVLQDLADMWGFPRAEFLG</sequence>
<dbReference type="EMBL" id="SGXD01000002">
    <property type="protein sequence ID" value="RZS89884.1"/>
    <property type="molecule type" value="Genomic_DNA"/>
</dbReference>
<dbReference type="AlphaFoldDB" id="A0A4Q7NSF2"/>
<gene>
    <name evidence="1" type="ORF">EV189_1661</name>
</gene>
<dbReference type="Proteomes" id="UP000293638">
    <property type="component" value="Unassembled WGS sequence"/>
</dbReference>
<protein>
    <submittedName>
        <fullName evidence="1">Uncharacterized protein</fullName>
    </submittedName>
</protein>
<organism evidence="1 2">
    <name type="scientific">Motilibacter rhizosphaerae</name>
    <dbReference type="NCBI Taxonomy" id="598652"/>
    <lineage>
        <taxon>Bacteria</taxon>
        <taxon>Bacillati</taxon>
        <taxon>Actinomycetota</taxon>
        <taxon>Actinomycetes</taxon>
        <taxon>Motilibacterales</taxon>
        <taxon>Motilibacteraceae</taxon>
        <taxon>Motilibacter</taxon>
    </lineage>
</organism>